<name>A0A6N2XP97_9FIRM</name>
<reference evidence="1" key="1">
    <citation type="submission" date="2019-11" db="EMBL/GenBank/DDBJ databases">
        <authorList>
            <person name="Feng L."/>
        </authorList>
    </citation>
    <scope>NUCLEOTIDE SEQUENCE</scope>
    <source>
        <strain evidence="1">CbolteaeLFYP116</strain>
    </source>
</reference>
<protein>
    <submittedName>
        <fullName evidence="1">Uncharacterized protein</fullName>
    </submittedName>
</protein>
<gene>
    <name evidence="1" type="ORF">CBLFYP116_05505</name>
</gene>
<accession>A0A6N2XP97</accession>
<proteinExistence type="predicted"/>
<evidence type="ECO:0000313" key="1">
    <source>
        <dbReference type="EMBL" id="VYT56279.1"/>
    </source>
</evidence>
<sequence length="34" mass="3815">MLMTGNCLSNRILQLLDEVWKTTGHVSVINKENG</sequence>
<dbReference type="AlphaFoldDB" id="A0A6N2XP97"/>
<dbReference type="EMBL" id="CACRTF010000021">
    <property type="protein sequence ID" value="VYT56279.1"/>
    <property type="molecule type" value="Genomic_DNA"/>
</dbReference>
<organism evidence="1">
    <name type="scientific">Enterocloster bolteae</name>
    <dbReference type="NCBI Taxonomy" id="208479"/>
    <lineage>
        <taxon>Bacteria</taxon>
        <taxon>Bacillati</taxon>
        <taxon>Bacillota</taxon>
        <taxon>Clostridia</taxon>
        <taxon>Lachnospirales</taxon>
        <taxon>Lachnospiraceae</taxon>
        <taxon>Enterocloster</taxon>
    </lineage>
</organism>